<dbReference type="Pfam" id="PF19821">
    <property type="entry name" value="Phage_capsid_2"/>
    <property type="match status" value="1"/>
</dbReference>
<gene>
    <name evidence="1" type="ORF">METZ01_LOCUS408685</name>
</gene>
<accession>A0A382WCH8</accession>
<organism evidence="1">
    <name type="scientific">marine metagenome</name>
    <dbReference type="NCBI Taxonomy" id="408172"/>
    <lineage>
        <taxon>unclassified sequences</taxon>
        <taxon>metagenomes</taxon>
        <taxon>ecological metagenomes</taxon>
    </lineage>
</organism>
<name>A0A382WCH8_9ZZZZ</name>
<dbReference type="EMBL" id="UINC01158341">
    <property type="protein sequence ID" value="SVD55831.1"/>
    <property type="molecule type" value="Genomic_DNA"/>
</dbReference>
<evidence type="ECO:0000313" key="1">
    <source>
        <dbReference type="EMBL" id="SVD55831.1"/>
    </source>
</evidence>
<dbReference type="AlphaFoldDB" id="A0A382WCH8"/>
<protein>
    <submittedName>
        <fullName evidence="1">Uncharacterized protein</fullName>
    </submittedName>
</protein>
<sequence length="217" mass="23188">MAVSLSTNFTTLFDAEVKHAYQASQDLMGTCRSRYGVTGSTVQFPKMAKGAATLRIPQSDVVPLNVVHTNVSASLSDYAASEYTDLFDQSHVNYNERQELVTTVANAIGRRADQIKLDAFTAASGTGTVANSIGGSNTNLNVAKIREASRLLNGKNVPKDGRYFAIHADSLANLLSETQATSSDFVSMRALMDGSITSYLGFTFVTLGDRDEGGLAI</sequence>
<proteinExistence type="predicted"/>
<reference evidence="1" key="1">
    <citation type="submission" date="2018-05" db="EMBL/GenBank/DDBJ databases">
        <authorList>
            <person name="Lanie J.A."/>
            <person name="Ng W.-L."/>
            <person name="Kazmierczak K.M."/>
            <person name="Andrzejewski T.M."/>
            <person name="Davidsen T.M."/>
            <person name="Wayne K.J."/>
            <person name="Tettelin H."/>
            <person name="Glass J.I."/>
            <person name="Rusch D."/>
            <person name="Podicherti R."/>
            <person name="Tsui H.-C.T."/>
            <person name="Winkler M.E."/>
        </authorList>
    </citation>
    <scope>NUCLEOTIDE SEQUENCE</scope>
</reference>
<feature type="non-terminal residue" evidence="1">
    <location>
        <position position="217"/>
    </location>
</feature>
<dbReference type="InterPro" id="IPR045565">
    <property type="entry name" value="Phage_capsid_2"/>
</dbReference>